<comment type="caution">
    <text evidence="3">The sequence shown here is derived from an EMBL/GenBank/DDBJ whole genome shotgun (WGS) entry which is preliminary data.</text>
</comment>
<keyword evidence="3" id="KW-0527">Neuropeptide</keyword>
<gene>
    <name evidence="3" type="ORF">KUF71_021223</name>
</gene>
<evidence type="ECO:0000313" key="3">
    <source>
        <dbReference type="EMBL" id="KAK3911495.1"/>
    </source>
</evidence>
<feature type="compositionally biased region" description="Polar residues" evidence="1">
    <location>
        <begin position="203"/>
        <end position="213"/>
    </location>
</feature>
<dbReference type="Proteomes" id="UP001219518">
    <property type="component" value="Unassembled WGS sequence"/>
</dbReference>
<protein>
    <submittedName>
        <fullName evidence="3">Myomodulin neuropeptides 1</fullName>
    </submittedName>
</protein>
<accession>A0AAE1L9Q4</accession>
<keyword evidence="2" id="KW-0732">Signal</keyword>
<organism evidence="3 4">
    <name type="scientific">Frankliniella fusca</name>
    <dbReference type="NCBI Taxonomy" id="407009"/>
    <lineage>
        <taxon>Eukaryota</taxon>
        <taxon>Metazoa</taxon>
        <taxon>Ecdysozoa</taxon>
        <taxon>Arthropoda</taxon>
        <taxon>Hexapoda</taxon>
        <taxon>Insecta</taxon>
        <taxon>Pterygota</taxon>
        <taxon>Neoptera</taxon>
        <taxon>Paraneoptera</taxon>
        <taxon>Thysanoptera</taxon>
        <taxon>Terebrantia</taxon>
        <taxon>Thripoidea</taxon>
        <taxon>Thripidae</taxon>
        <taxon>Frankliniella</taxon>
    </lineage>
</organism>
<evidence type="ECO:0000256" key="2">
    <source>
        <dbReference type="SAM" id="SignalP"/>
    </source>
</evidence>
<reference evidence="3" key="2">
    <citation type="journal article" date="2023" name="BMC Genomics">
        <title>Pest status, molecular evolution, and epigenetic factors derived from the genome assembly of Frankliniella fusca, a thysanopteran phytovirus vector.</title>
        <authorList>
            <person name="Catto M.A."/>
            <person name="Labadie P.E."/>
            <person name="Jacobson A.L."/>
            <person name="Kennedy G.G."/>
            <person name="Srinivasan R."/>
            <person name="Hunt B.G."/>
        </authorList>
    </citation>
    <scope>NUCLEOTIDE SEQUENCE</scope>
    <source>
        <strain evidence="3">PL_HMW_Pooled</strain>
    </source>
</reference>
<feature type="chain" id="PRO_5042023574" evidence="2">
    <location>
        <begin position="22"/>
        <end position="213"/>
    </location>
</feature>
<dbReference type="GO" id="GO:0007218">
    <property type="term" value="P:neuropeptide signaling pathway"/>
    <property type="evidence" value="ECO:0007669"/>
    <property type="project" value="UniProtKB-KW"/>
</dbReference>
<reference evidence="3" key="1">
    <citation type="submission" date="2021-07" db="EMBL/GenBank/DDBJ databases">
        <authorList>
            <person name="Catto M.A."/>
            <person name="Jacobson A."/>
            <person name="Kennedy G."/>
            <person name="Labadie P."/>
            <person name="Hunt B.G."/>
            <person name="Srinivasan R."/>
        </authorList>
    </citation>
    <scope>NUCLEOTIDE SEQUENCE</scope>
    <source>
        <strain evidence="3">PL_HMW_Pooled</strain>
        <tissue evidence="3">Head</tissue>
    </source>
</reference>
<dbReference type="EMBL" id="JAHWGI010000270">
    <property type="protein sequence ID" value="KAK3911495.1"/>
    <property type="molecule type" value="Genomic_DNA"/>
</dbReference>
<dbReference type="AlphaFoldDB" id="A0AAE1L9Q4"/>
<feature type="signal peptide" evidence="2">
    <location>
        <begin position="1"/>
        <end position="21"/>
    </location>
</feature>
<name>A0AAE1L9Q4_9NEOP</name>
<evidence type="ECO:0000313" key="4">
    <source>
        <dbReference type="Proteomes" id="UP001219518"/>
    </source>
</evidence>
<keyword evidence="4" id="KW-1185">Reference proteome</keyword>
<feature type="region of interest" description="Disordered" evidence="1">
    <location>
        <begin position="47"/>
        <end position="88"/>
    </location>
</feature>
<sequence length="213" mass="24585">MELLFVDLLIRLFRLFMVCNGDRRSVRGENNRSRGLRRGISSRSRGFTRGFRRGFQGTARGSQRGFQGSTRGSRRGFQPRGGNFNHGRVLSRGRVTKYKWRGGRSLHHGKGYRSDVPCPETRVWKRQIISRLFLGARPFSQTKPGKRLFSRLYLGKNYRFQPQTWESVGKRLCPRLRLGKCGEGRHDNVRNKEFISKRMDSTGGETNKSCQVG</sequence>
<proteinExistence type="predicted"/>
<feature type="compositionally biased region" description="Low complexity" evidence="1">
    <location>
        <begin position="47"/>
        <end position="61"/>
    </location>
</feature>
<evidence type="ECO:0000256" key="1">
    <source>
        <dbReference type="SAM" id="MobiDB-lite"/>
    </source>
</evidence>
<feature type="region of interest" description="Disordered" evidence="1">
    <location>
        <begin position="192"/>
        <end position="213"/>
    </location>
</feature>